<dbReference type="RefSeq" id="WP_057481342.1">
    <property type="nucleotide sequence ID" value="NZ_BMWR01000006.1"/>
</dbReference>
<feature type="transmembrane region" description="Helical" evidence="1">
    <location>
        <begin position="39"/>
        <end position="57"/>
    </location>
</feature>
<comment type="caution">
    <text evidence="2">The sequence shown here is derived from an EMBL/GenBank/DDBJ whole genome shotgun (WGS) entry which is preliminary data.</text>
</comment>
<evidence type="ECO:0000256" key="1">
    <source>
        <dbReference type="SAM" id="Phobius"/>
    </source>
</evidence>
<name>A0A0Q9Z8Z2_9FLAO</name>
<dbReference type="OrthoDB" id="1452743at2"/>
<evidence type="ECO:0000313" key="2">
    <source>
        <dbReference type="EMBL" id="KRG29423.1"/>
    </source>
</evidence>
<keyword evidence="1" id="KW-0472">Membrane</keyword>
<proteinExistence type="predicted"/>
<dbReference type="AlphaFoldDB" id="A0A0Q9Z8Z2"/>
<feature type="transmembrane region" description="Helical" evidence="1">
    <location>
        <begin position="15"/>
        <end position="33"/>
    </location>
</feature>
<dbReference type="EMBL" id="LKTP01000010">
    <property type="protein sequence ID" value="KRG29423.1"/>
    <property type="molecule type" value="Genomic_DNA"/>
</dbReference>
<accession>A0A0Q9Z8Z2</accession>
<organism evidence="2 3">
    <name type="scientific">Salegentibacter mishustinae</name>
    <dbReference type="NCBI Taxonomy" id="270918"/>
    <lineage>
        <taxon>Bacteria</taxon>
        <taxon>Pseudomonadati</taxon>
        <taxon>Bacteroidota</taxon>
        <taxon>Flavobacteriia</taxon>
        <taxon>Flavobacteriales</taxon>
        <taxon>Flavobacteriaceae</taxon>
        <taxon>Salegentibacter</taxon>
    </lineage>
</organism>
<sequence>MQKIIKKTSFFKRNLNYIFAFFWLSMGFAFYLNSDSGRYLVSTLYGISGILYAWLAYKQKDRNTEYIAWDEEKLIVARLHQKPKAYYFNPEVNIHLSNYNLIIKAPRATGDMVELKGFTGEDLDLLREKFANPAVA</sequence>
<keyword evidence="1" id="KW-1133">Transmembrane helix</keyword>
<dbReference type="Proteomes" id="UP000051643">
    <property type="component" value="Unassembled WGS sequence"/>
</dbReference>
<keyword evidence="3" id="KW-1185">Reference proteome</keyword>
<reference evidence="2" key="1">
    <citation type="submission" date="2015-10" db="EMBL/GenBank/DDBJ databases">
        <title>Draft genome sequence of Salegentibacter mishustinae KCTC 12263.</title>
        <authorList>
            <person name="Lin W."/>
            <person name="Zheng Q."/>
        </authorList>
    </citation>
    <scope>NUCLEOTIDE SEQUENCE [LARGE SCALE GENOMIC DNA]</scope>
    <source>
        <strain evidence="2">KCTC 12263</strain>
    </source>
</reference>
<gene>
    <name evidence="2" type="ORF">APR42_16490</name>
</gene>
<evidence type="ECO:0000313" key="3">
    <source>
        <dbReference type="Proteomes" id="UP000051643"/>
    </source>
</evidence>
<keyword evidence="1" id="KW-0812">Transmembrane</keyword>
<protein>
    <submittedName>
        <fullName evidence="2">Uncharacterized protein</fullName>
    </submittedName>
</protein>